<dbReference type="Proteomes" id="UP001374579">
    <property type="component" value="Unassembled WGS sequence"/>
</dbReference>
<dbReference type="InterPro" id="IPR000742">
    <property type="entry name" value="EGF"/>
</dbReference>
<dbReference type="SUPFAM" id="SSF57196">
    <property type="entry name" value="EGF/Laminin"/>
    <property type="match status" value="1"/>
</dbReference>
<keyword evidence="1 6" id="KW-0245">EGF-like domain</keyword>
<proteinExistence type="predicted"/>
<dbReference type="PANTHER" id="PTHR19143">
    <property type="entry name" value="FIBRINOGEN/TENASCIN/ANGIOPOEITIN"/>
    <property type="match status" value="1"/>
</dbReference>
<organism evidence="10 11">
    <name type="scientific">Littorina saxatilis</name>
    <dbReference type="NCBI Taxonomy" id="31220"/>
    <lineage>
        <taxon>Eukaryota</taxon>
        <taxon>Metazoa</taxon>
        <taxon>Spiralia</taxon>
        <taxon>Lophotrochozoa</taxon>
        <taxon>Mollusca</taxon>
        <taxon>Gastropoda</taxon>
        <taxon>Caenogastropoda</taxon>
        <taxon>Littorinimorpha</taxon>
        <taxon>Littorinoidea</taxon>
        <taxon>Littorinidae</taxon>
        <taxon>Littorina</taxon>
    </lineage>
</organism>
<evidence type="ECO:0000256" key="3">
    <source>
        <dbReference type="ARBA" id="ARBA00022737"/>
    </source>
</evidence>
<keyword evidence="3" id="KW-0677">Repeat</keyword>
<evidence type="ECO:0000256" key="2">
    <source>
        <dbReference type="ARBA" id="ARBA00022729"/>
    </source>
</evidence>
<dbReference type="EMBL" id="JBAMIC010000001">
    <property type="protein sequence ID" value="KAK7115938.1"/>
    <property type="molecule type" value="Genomic_DNA"/>
</dbReference>
<dbReference type="SUPFAM" id="SSF56496">
    <property type="entry name" value="Fibrinogen C-terminal domain-like"/>
    <property type="match status" value="1"/>
</dbReference>
<dbReference type="GO" id="GO:0005615">
    <property type="term" value="C:extracellular space"/>
    <property type="evidence" value="ECO:0007669"/>
    <property type="project" value="TreeGrafter"/>
</dbReference>
<keyword evidence="2 7" id="KW-0732">Signal</keyword>
<keyword evidence="5" id="KW-0325">Glycoprotein</keyword>
<comment type="caution">
    <text evidence="10">The sequence shown here is derived from an EMBL/GenBank/DDBJ whole genome shotgun (WGS) entry which is preliminary data.</text>
</comment>
<dbReference type="InterPro" id="IPR050373">
    <property type="entry name" value="Fibrinogen_C-term_domain"/>
</dbReference>
<dbReference type="InterPro" id="IPR014716">
    <property type="entry name" value="Fibrinogen_a/b/g_C_1"/>
</dbReference>
<accession>A0AAN9GPF0</accession>
<dbReference type="SMART" id="SM00181">
    <property type="entry name" value="EGF"/>
    <property type="match status" value="1"/>
</dbReference>
<reference evidence="10 11" key="1">
    <citation type="submission" date="2024-02" db="EMBL/GenBank/DDBJ databases">
        <title>Chromosome-scale genome assembly of the rough periwinkle Littorina saxatilis.</title>
        <authorList>
            <person name="De Jode A."/>
            <person name="Faria R."/>
            <person name="Formenti G."/>
            <person name="Sims Y."/>
            <person name="Smith T.P."/>
            <person name="Tracey A."/>
            <person name="Wood J.M.D."/>
            <person name="Zagrodzka Z.B."/>
            <person name="Johannesson K."/>
            <person name="Butlin R.K."/>
            <person name="Leder E.H."/>
        </authorList>
    </citation>
    <scope>NUCLEOTIDE SEQUENCE [LARGE SCALE GENOMIC DNA]</scope>
    <source>
        <strain evidence="10">Snail1</strain>
        <tissue evidence="10">Muscle</tissue>
    </source>
</reference>
<dbReference type="Pfam" id="PF00024">
    <property type="entry name" value="PAN_1"/>
    <property type="match status" value="1"/>
</dbReference>
<evidence type="ECO:0000313" key="11">
    <source>
        <dbReference type="Proteomes" id="UP001374579"/>
    </source>
</evidence>
<evidence type="ECO:0000256" key="7">
    <source>
        <dbReference type="SAM" id="SignalP"/>
    </source>
</evidence>
<dbReference type="Gene3D" id="2.10.25.10">
    <property type="entry name" value="Laminin"/>
    <property type="match status" value="1"/>
</dbReference>
<feature type="signal peptide" evidence="7">
    <location>
        <begin position="1"/>
        <end position="24"/>
    </location>
</feature>
<dbReference type="Pfam" id="PF00008">
    <property type="entry name" value="EGF"/>
    <property type="match status" value="1"/>
</dbReference>
<name>A0AAN9GPF0_9CAEN</name>
<comment type="caution">
    <text evidence="6">Lacks conserved residue(s) required for the propagation of feature annotation.</text>
</comment>
<sequence>MDVSQWLWISTFCLLMMKSSLTYGERYTRVQGVKYEVPGSWTGDCRNKVSRTALYCATECTCKTNCRSFSYSKTHGQCVFNPWHFVPDSGQGLADSSWSTYDKHSRECDSQPCQNGGTCSDVITGGVTCTCGNGYTGNLCETQPVTNHHCKDLMDHGQTTSGVYTVYPDDVTPVSVYCDQDTGGGGWVVFQRRQDSSQDFDLSLQSYKDGFGDMSAEFWFGLDKMRMFTTRWTHNLRVEMGSSRSNAKSAVYSNFNIDSDYRLNYDTFTGGDAGDCLQYQKGYAFSTPPQDATGMCAPLYYGGWWYPNSCKHCNLNARYGATDGGGIKWQPNEGAFHSHSWTEMKIRPA</sequence>
<dbReference type="InterPro" id="IPR002181">
    <property type="entry name" value="Fibrinogen_a/b/g_C_dom"/>
</dbReference>
<evidence type="ECO:0000259" key="8">
    <source>
        <dbReference type="PROSITE" id="PS50026"/>
    </source>
</evidence>
<dbReference type="FunFam" id="2.10.25.10:FF:000012">
    <property type="entry name" value="Delta-like protein"/>
    <property type="match status" value="1"/>
</dbReference>
<dbReference type="AlphaFoldDB" id="A0AAN9GPF0"/>
<dbReference type="Pfam" id="PF00147">
    <property type="entry name" value="Fibrinogen_C"/>
    <property type="match status" value="1"/>
</dbReference>
<keyword evidence="11" id="KW-1185">Reference proteome</keyword>
<evidence type="ECO:0000256" key="6">
    <source>
        <dbReference type="PROSITE-ProRule" id="PRU00076"/>
    </source>
</evidence>
<dbReference type="InterPro" id="IPR036056">
    <property type="entry name" value="Fibrinogen-like_C"/>
</dbReference>
<feature type="chain" id="PRO_5043025712" evidence="7">
    <location>
        <begin position="25"/>
        <end position="349"/>
    </location>
</feature>
<dbReference type="Gene3D" id="3.90.215.10">
    <property type="entry name" value="Gamma Fibrinogen, chain A, domain 1"/>
    <property type="match status" value="1"/>
</dbReference>
<evidence type="ECO:0000259" key="9">
    <source>
        <dbReference type="PROSITE" id="PS51406"/>
    </source>
</evidence>
<gene>
    <name evidence="10" type="ORF">V1264_001716</name>
</gene>
<evidence type="ECO:0000313" key="10">
    <source>
        <dbReference type="EMBL" id="KAK7115938.1"/>
    </source>
</evidence>
<dbReference type="CDD" id="cd00054">
    <property type="entry name" value="EGF_CA"/>
    <property type="match status" value="1"/>
</dbReference>
<dbReference type="PRINTS" id="PR00010">
    <property type="entry name" value="EGFBLOOD"/>
</dbReference>
<keyword evidence="4 6" id="KW-1015">Disulfide bond</keyword>
<dbReference type="PROSITE" id="PS51406">
    <property type="entry name" value="FIBRINOGEN_C_2"/>
    <property type="match status" value="1"/>
</dbReference>
<evidence type="ECO:0000256" key="4">
    <source>
        <dbReference type="ARBA" id="ARBA00023157"/>
    </source>
</evidence>
<protein>
    <submittedName>
        <fullName evidence="10">Uncharacterized protein</fullName>
    </submittedName>
</protein>
<feature type="domain" description="EGF-like" evidence="8">
    <location>
        <begin position="104"/>
        <end position="141"/>
    </location>
</feature>
<dbReference type="SUPFAM" id="SSF57414">
    <property type="entry name" value="Hairpin loop containing domain-like"/>
    <property type="match status" value="1"/>
</dbReference>
<dbReference type="InterPro" id="IPR003609">
    <property type="entry name" value="Pan_app"/>
</dbReference>
<feature type="disulfide bond" evidence="6">
    <location>
        <begin position="131"/>
        <end position="140"/>
    </location>
</feature>
<dbReference type="PROSITE" id="PS01186">
    <property type="entry name" value="EGF_2"/>
    <property type="match status" value="1"/>
</dbReference>
<feature type="domain" description="Fibrinogen C-terminal" evidence="9">
    <location>
        <begin position="141"/>
        <end position="349"/>
    </location>
</feature>
<dbReference type="PROSITE" id="PS50026">
    <property type="entry name" value="EGF_3"/>
    <property type="match status" value="1"/>
</dbReference>
<dbReference type="PANTHER" id="PTHR19143:SF458">
    <property type="entry name" value="FIBRINOGEN C-TERMINAL DOMAIN-CONTAINING PROTEIN-RELATED"/>
    <property type="match status" value="1"/>
</dbReference>
<dbReference type="NCBIfam" id="NF040941">
    <property type="entry name" value="GGGWT_bact"/>
    <property type="match status" value="1"/>
</dbReference>
<dbReference type="PROSITE" id="PS00022">
    <property type="entry name" value="EGF_1"/>
    <property type="match status" value="1"/>
</dbReference>
<dbReference type="SMART" id="SM00186">
    <property type="entry name" value="FBG"/>
    <property type="match status" value="1"/>
</dbReference>
<dbReference type="CDD" id="cd00087">
    <property type="entry name" value="FReD"/>
    <property type="match status" value="1"/>
</dbReference>
<evidence type="ECO:0000256" key="5">
    <source>
        <dbReference type="ARBA" id="ARBA00023180"/>
    </source>
</evidence>
<evidence type="ECO:0000256" key="1">
    <source>
        <dbReference type="ARBA" id="ARBA00022536"/>
    </source>
</evidence>